<proteinExistence type="predicted"/>
<evidence type="ECO:0000313" key="5">
    <source>
        <dbReference type="Proteomes" id="UP001556692"/>
    </source>
</evidence>
<dbReference type="Proteomes" id="UP001556692">
    <property type="component" value="Unassembled WGS sequence"/>
</dbReference>
<feature type="coiled-coil region" evidence="1">
    <location>
        <begin position="391"/>
        <end position="418"/>
    </location>
</feature>
<feature type="region of interest" description="Disordered" evidence="2">
    <location>
        <begin position="1064"/>
        <end position="1093"/>
    </location>
</feature>
<dbReference type="InterPro" id="IPR009045">
    <property type="entry name" value="Zn_M74/Hedgehog-like"/>
</dbReference>
<sequence length="1093" mass="115751">MARDTEQLVVALEARIRDFERNFQRANRTANDNFNRIERRAKQSGDVLEKSLAGAASRVSSTLKTFGAGFAGGILGGLSVAGLQRIAASIGDVAKSVAMIGSNAKMAGLTTKAFQELSYVAEQNRISVDALADGMKELNLRADEWITTGGGSAAEAFQRLGYTADELKVKLKDPSDLLVDIIARMEQLDTAARIRIADELFGGQAGERFVELLDRGADGIRTMIREANEFGLVLSDDVIAKADEIDRKFNLISRTIGTRMKGAIVSATGDLLAFLDRMRDVEEQQSNTLGNRLSEIGMRRMEIENEILKLRGDRETTIGGTLFGPAFDKQIETLERESAELHETEKRILDILDERTRQAGAEAAEAVPDITKLNTAIQGTKPATDTAAKGMQSYADAIRALKREIPELAEEVAMLDARAKIDTAYRAAVQNARSIGEANQAYALRQQALASIGKEVPGNGGTVTDTGDDAKRKAEEQIAAYADIIAGAQEFITYARQEQAALGMSADAAAAFRYEQDMLNQARREGLELTADQRSEIATYAQGMAQAEKATQQFARSQEDAAEISRMFGEQAIDALMGIADGSMTAMDALRQLLRTLVRMLMQAVFLGEGPLAGALKGTGGLFGSLGKAIAPASSPSASSPVKSISTPATAVAEQTFAAPLGSVDRAPLAPVQETVEGLRGTLETAFAPVTDAAAPIEKALASLQYTNQGATRNMKLTPSLEAKIREAVGAVYGPDATAKIYSGGQTASRDPDLKNRPGGWTGSTRHNAGMAADAYVYDAQGRQMTGDDLAPLAQYWQAKEFGGTGLEMRGGGIHLDEHTDRARFWNYSKQGGRITPGQMDAVRAGQRGIMPEGVDMMSTGPIAADQAKAVQDQIAAQQQLAAQMAATQEAAQAMTPPIQNIGMAATQVVPNLGGVTQGMTGLLGPLMQAVPGLGQFSGAVQQLLQQLLSGMGGGGLFGSILSLKDSGQVRGPGTATSDSIPAMLSDGEFVVNAKATKKHRAALEAINSGKAIGLASGGFVGGSYANTYAPSLNINVAGSGNARQDAQLAGMIADTVDRTLKANQPRDGFRRSPYQTLTKQAQDMQHAAGRNG</sequence>
<keyword evidence="5" id="KW-1185">Reference proteome</keyword>
<evidence type="ECO:0000256" key="1">
    <source>
        <dbReference type="SAM" id="Coils"/>
    </source>
</evidence>
<name>A0ABV3SBF4_9HYPH</name>
<feature type="compositionally biased region" description="Polar residues" evidence="2">
    <location>
        <begin position="1074"/>
        <end position="1084"/>
    </location>
</feature>
<evidence type="ECO:0000313" key="4">
    <source>
        <dbReference type="EMBL" id="MEX0404058.1"/>
    </source>
</evidence>
<gene>
    <name evidence="4" type="ORF">ABGN05_00100</name>
</gene>
<dbReference type="EMBL" id="JBDPGJ010000001">
    <property type="protein sequence ID" value="MEX0404058.1"/>
    <property type="molecule type" value="Genomic_DNA"/>
</dbReference>
<keyword evidence="1" id="KW-0175">Coiled coil</keyword>
<dbReference type="SUPFAM" id="SSF55166">
    <property type="entry name" value="Hedgehog/DD-peptidase"/>
    <property type="match status" value="1"/>
</dbReference>
<dbReference type="Pfam" id="PF10145">
    <property type="entry name" value="PhageMin_Tail"/>
    <property type="match status" value="1"/>
</dbReference>
<comment type="caution">
    <text evidence="4">The sequence shown here is derived from an EMBL/GenBank/DDBJ whole genome shotgun (WGS) entry which is preliminary data.</text>
</comment>
<evidence type="ECO:0000256" key="2">
    <source>
        <dbReference type="SAM" id="MobiDB-lite"/>
    </source>
</evidence>
<accession>A0ABV3SBF4</accession>
<feature type="coiled-coil region" evidence="1">
    <location>
        <begin position="327"/>
        <end position="354"/>
    </location>
</feature>
<feature type="coiled-coil region" evidence="1">
    <location>
        <begin position="2"/>
        <end position="29"/>
    </location>
</feature>
<evidence type="ECO:0000259" key="3">
    <source>
        <dbReference type="Pfam" id="PF10145"/>
    </source>
</evidence>
<feature type="domain" description="Phage tail tape measure protein" evidence="3">
    <location>
        <begin position="49"/>
        <end position="202"/>
    </location>
</feature>
<dbReference type="InterPro" id="IPR010090">
    <property type="entry name" value="Phage_tape_meas"/>
</dbReference>
<reference evidence="4 5" key="1">
    <citation type="submission" date="2024-05" db="EMBL/GenBank/DDBJ databases">
        <authorList>
            <person name="Jiang F."/>
        </authorList>
    </citation>
    <scope>NUCLEOTIDE SEQUENCE [LARGE SCALE GENOMIC DNA]</scope>
    <source>
        <strain evidence="4 5">LZ166</strain>
    </source>
</reference>
<protein>
    <submittedName>
        <fullName evidence="4">Phage tail tape measure protein</fullName>
    </submittedName>
</protein>
<dbReference type="RefSeq" id="WP_367951965.1">
    <property type="nucleotide sequence ID" value="NZ_JBDPGJ010000001.1"/>
</dbReference>
<feature type="region of interest" description="Disordered" evidence="2">
    <location>
        <begin position="743"/>
        <end position="766"/>
    </location>
</feature>
<organism evidence="4 5">
    <name type="scientific">Aquibium pacificus</name>
    <dbReference type="NCBI Taxonomy" id="3153579"/>
    <lineage>
        <taxon>Bacteria</taxon>
        <taxon>Pseudomonadati</taxon>
        <taxon>Pseudomonadota</taxon>
        <taxon>Alphaproteobacteria</taxon>
        <taxon>Hyphomicrobiales</taxon>
        <taxon>Phyllobacteriaceae</taxon>
        <taxon>Aquibium</taxon>
    </lineage>
</organism>